<reference evidence="5 6" key="1">
    <citation type="journal article" date="2024" name="IMA Fungus">
        <title>IMA Genome - F19 : A genome assembly and annotation guide to empower mycologists, including annotated draft genome sequences of Ceratocystis pirilliformis, Diaporthe australafricana, Fusarium ophioides, Paecilomyces lecythidis, and Sporothrix stenoceras.</title>
        <authorList>
            <person name="Aylward J."/>
            <person name="Wilson A.M."/>
            <person name="Visagie C.M."/>
            <person name="Spraker J."/>
            <person name="Barnes I."/>
            <person name="Buitendag C."/>
            <person name="Ceriani C."/>
            <person name="Del Mar Angel L."/>
            <person name="du Plessis D."/>
            <person name="Fuchs T."/>
            <person name="Gasser K."/>
            <person name="Kramer D."/>
            <person name="Li W."/>
            <person name="Munsamy K."/>
            <person name="Piso A."/>
            <person name="Price J.L."/>
            <person name="Sonnekus B."/>
            <person name="Thomas C."/>
            <person name="van der Nest A."/>
            <person name="van Dijk A."/>
            <person name="van Heerden A."/>
            <person name="van Vuuren N."/>
            <person name="Yilmaz N."/>
            <person name="Duong T.A."/>
            <person name="van der Merwe N.A."/>
            <person name="Wingfield M.J."/>
            <person name="Wingfield B.D."/>
        </authorList>
    </citation>
    <scope>NUCLEOTIDE SEQUENCE [LARGE SCALE GENOMIC DNA]</scope>
    <source>
        <strain evidence="5 6">CMW 18300</strain>
    </source>
</reference>
<name>A0ABR3XX19_9PEZI</name>
<keyword evidence="2" id="KW-0285">Flavoprotein</keyword>
<evidence type="ECO:0000256" key="2">
    <source>
        <dbReference type="RuleBase" id="RU003968"/>
    </source>
</evidence>
<dbReference type="Proteomes" id="UP001583177">
    <property type="component" value="Unassembled WGS sequence"/>
</dbReference>
<feature type="domain" description="Glucose-methanol-choline oxidoreductase N-terminal" evidence="4">
    <location>
        <begin position="241"/>
        <end position="255"/>
    </location>
</feature>
<proteinExistence type="inferred from homology"/>
<protein>
    <recommendedName>
        <fullName evidence="3 4">Glucose-methanol-choline oxidoreductase N-terminal domain-containing protein</fullName>
    </recommendedName>
</protein>
<sequence length="529" mass="56715">MTNLEADYIVVGGGLTGCVIASRLRRSASKPEVVLVEAGPDTDNPAASGFLSGLSLLGSDLDYTYQSQPVPSTCGRPHHLNAGRCLGGGSVLNYGGWLPADAADYDEWAETVADSRWSYEGLKPWLRRAEETTDVVSIGEAEGGERQYRLRDPVKEAWTELGVTPNLQREHGTIGGLTEMRENSREGLRQPSHVVYSLDGVKVLTDATVNRIIFSGKKANGVEWNDGGKITARKEVIICAGAYRSPQLLMLSGIGPAAELEDHGIPVLHDSQYVGQNLHDHFAVYFAFQLRDPSQGYALGNAAWGQNPALSKGLPWDWLVSQPLPAELLAKHDLSTTEKQKRRNLYEILTLYVPPGIPGIPIDGTHIATSTMLLLPTSRGTVSLPSGFVSKSGSPCIRPGYLSTQLDSDTLVHAARQTLKALLGTESLGTIVESESPPRGPGLEGLEPLTADSSDEAIIERIRRTGSQHHHSGGTVAMGKVVDAEGRVLGVKGLRVADASIVPIPLGGHPQATLYAMAEQIASMIFEES</sequence>
<gene>
    <name evidence="5" type="ORF">Daus18300_001516</name>
</gene>
<dbReference type="EMBL" id="JAWRVE010000008">
    <property type="protein sequence ID" value="KAL1880153.1"/>
    <property type="molecule type" value="Genomic_DNA"/>
</dbReference>
<dbReference type="InterPro" id="IPR000172">
    <property type="entry name" value="GMC_OxRdtase_N"/>
</dbReference>
<dbReference type="InterPro" id="IPR036188">
    <property type="entry name" value="FAD/NAD-bd_sf"/>
</dbReference>
<dbReference type="PROSITE" id="PS00623">
    <property type="entry name" value="GMC_OXRED_1"/>
    <property type="match status" value="1"/>
</dbReference>
<comment type="caution">
    <text evidence="5">The sequence shown here is derived from an EMBL/GenBank/DDBJ whole genome shotgun (WGS) entry which is preliminary data.</text>
</comment>
<dbReference type="SUPFAM" id="SSF54373">
    <property type="entry name" value="FAD-linked reductases, C-terminal domain"/>
    <property type="match status" value="1"/>
</dbReference>
<dbReference type="Pfam" id="PF05199">
    <property type="entry name" value="GMC_oxred_C"/>
    <property type="match status" value="1"/>
</dbReference>
<dbReference type="InterPro" id="IPR012132">
    <property type="entry name" value="GMC_OxRdtase"/>
</dbReference>
<accession>A0ABR3XX19</accession>
<dbReference type="PROSITE" id="PS00624">
    <property type="entry name" value="GMC_OXRED_2"/>
    <property type="match status" value="1"/>
</dbReference>
<dbReference type="Gene3D" id="3.30.560.10">
    <property type="entry name" value="Glucose Oxidase, domain 3"/>
    <property type="match status" value="1"/>
</dbReference>
<dbReference type="Pfam" id="PF00732">
    <property type="entry name" value="GMC_oxred_N"/>
    <property type="match status" value="1"/>
</dbReference>
<dbReference type="PIRSF" id="PIRSF000137">
    <property type="entry name" value="Alcohol_oxidase"/>
    <property type="match status" value="1"/>
</dbReference>
<dbReference type="InterPro" id="IPR007867">
    <property type="entry name" value="GMC_OxRtase_C"/>
</dbReference>
<organism evidence="5 6">
    <name type="scientific">Diaporthe australafricana</name>
    <dbReference type="NCBI Taxonomy" id="127596"/>
    <lineage>
        <taxon>Eukaryota</taxon>
        <taxon>Fungi</taxon>
        <taxon>Dikarya</taxon>
        <taxon>Ascomycota</taxon>
        <taxon>Pezizomycotina</taxon>
        <taxon>Sordariomycetes</taxon>
        <taxon>Sordariomycetidae</taxon>
        <taxon>Diaporthales</taxon>
        <taxon>Diaporthaceae</taxon>
        <taxon>Diaporthe</taxon>
    </lineage>
</organism>
<evidence type="ECO:0000259" key="3">
    <source>
        <dbReference type="PROSITE" id="PS00623"/>
    </source>
</evidence>
<evidence type="ECO:0000259" key="4">
    <source>
        <dbReference type="PROSITE" id="PS00624"/>
    </source>
</evidence>
<evidence type="ECO:0000313" key="5">
    <source>
        <dbReference type="EMBL" id="KAL1880153.1"/>
    </source>
</evidence>
<dbReference type="PANTHER" id="PTHR11552">
    <property type="entry name" value="GLUCOSE-METHANOL-CHOLINE GMC OXIDOREDUCTASE"/>
    <property type="match status" value="1"/>
</dbReference>
<evidence type="ECO:0000256" key="1">
    <source>
        <dbReference type="ARBA" id="ARBA00010790"/>
    </source>
</evidence>
<dbReference type="PANTHER" id="PTHR11552:SF123">
    <property type="entry name" value="GMC OXIDOREDUCTASE (AFU_ORTHOLOGUE AFUA_2G01770)-RELATED"/>
    <property type="match status" value="1"/>
</dbReference>
<evidence type="ECO:0000313" key="6">
    <source>
        <dbReference type="Proteomes" id="UP001583177"/>
    </source>
</evidence>
<keyword evidence="2" id="KW-0274">FAD</keyword>
<dbReference type="SUPFAM" id="SSF51905">
    <property type="entry name" value="FAD/NAD(P)-binding domain"/>
    <property type="match status" value="1"/>
</dbReference>
<keyword evidence="6" id="KW-1185">Reference proteome</keyword>
<feature type="domain" description="Glucose-methanol-choline oxidoreductase N-terminal" evidence="3">
    <location>
        <begin position="83"/>
        <end position="106"/>
    </location>
</feature>
<comment type="similarity">
    <text evidence="1 2">Belongs to the GMC oxidoreductase family.</text>
</comment>
<dbReference type="Gene3D" id="3.50.50.60">
    <property type="entry name" value="FAD/NAD(P)-binding domain"/>
    <property type="match status" value="1"/>
</dbReference>